<evidence type="ECO:0000256" key="1">
    <source>
        <dbReference type="SAM" id="MobiDB-lite"/>
    </source>
</evidence>
<accession>A0A9P7K1R7</accession>
<reference evidence="2" key="1">
    <citation type="submission" date="2020-07" db="EMBL/GenBank/DDBJ databases">
        <authorList>
            <person name="Nieuwenhuis M."/>
            <person name="Van De Peppel L.J.J."/>
        </authorList>
    </citation>
    <scope>NUCLEOTIDE SEQUENCE</scope>
    <source>
        <strain evidence="2">AP01</strain>
        <tissue evidence="2">Mycelium</tissue>
    </source>
</reference>
<evidence type="ECO:0000313" key="3">
    <source>
        <dbReference type="Proteomes" id="UP000775547"/>
    </source>
</evidence>
<comment type="caution">
    <text evidence="2">The sequence shown here is derived from an EMBL/GenBank/DDBJ whole genome shotgun (WGS) entry which is preliminary data.</text>
</comment>
<gene>
    <name evidence="2" type="ORF">DXG03_007533</name>
</gene>
<dbReference type="EMBL" id="JABCKV010005605">
    <property type="protein sequence ID" value="KAG5633359.1"/>
    <property type="molecule type" value="Genomic_DNA"/>
</dbReference>
<protein>
    <submittedName>
        <fullName evidence="2">Uncharacterized protein</fullName>
    </submittedName>
</protein>
<sequence>MVYLRTGHPNGDAKRIIAAPASLTRMPQGALPLHRDHHNVTNLALATPASPDANHQNFFIEAVVTAAAPTTVPPQTLDKPGVMPQSASLTDPPPDADTPSDRDHPSPMGVTITELIRRK</sequence>
<organism evidence="2 3">
    <name type="scientific">Asterophora parasitica</name>
    <dbReference type="NCBI Taxonomy" id="117018"/>
    <lineage>
        <taxon>Eukaryota</taxon>
        <taxon>Fungi</taxon>
        <taxon>Dikarya</taxon>
        <taxon>Basidiomycota</taxon>
        <taxon>Agaricomycotina</taxon>
        <taxon>Agaricomycetes</taxon>
        <taxon>Agaricomycetidae</taxon>
        <taxon>Agaricales</taxon>
        <taxon>Tricholomatineae</taxon>
        <taxon>Lyophyllaceae</taxon>
        <taxon>Asterophora</taxon>
    </lineage>
</organism>
<feature type="non-terminal residue" evidence="2">
    <location>
        <position position="119"/>
    </location>
</feature>
<reference evidence="2" key="2">
    <citation type="submission" date="2021-10" db="EMBL/GenBank/DDBJ databases">
        <title>Phylogenomics reveals ancestral predisposition of the termite-cultivated fungus Termitomyces towards a domesticated lifestyle.</title>
        <authorList>
            <person name="Auxier B."/>
            <person name="Grum-Grzhimaylo A."/>
            <person name="Cardenas M.E."/>
            <person name="Lodge J.D."/>
            <person name="Laessoe T."/>
            <person name="Pedersen O."/>
            <person name="Smith M.E."/>
            <person name="Kuyper T.W."/>
            <person name="Franco-Molano E.A."/>
            <person name="Baroni T.J."/>
            <person name="Aanen D.K."/>
        </authorList>
    </citation>
    <scope>NUCLEOTIDE SEQUENCE</scope>
    <source>
        <strain evidence="2">AP01</strain>
        <tissue evidence="2">Mycelium</tissue>
    </source>
</reference>
<evidence type="ECO:0000313" key="2">
    <source>
        <dbReference type="EMBL" id="KAG5633359.1"/>
    </source>
</evidence>
<dbReference type="Proteomes" id="UP000775547">
    <property type="component" value="Unassembled WGS sequence"/>
</dbReference>
<keyword evidence="3" id="KW-1185">Reference proteome</keyword>
<name>A0A9P7K1R7_9AGAR</name>
<proteinExistence type="predicted"/>
<dbReference type="AlphaFoldDB" id="A0A9P7K1R7"/>
<feature type="region of interest" description="Disordered" evidence="1">
    <location>
        <begin position="71"/>
        <end position="119"/>
    </location>
</feature>